<sequence>MLEALNASSMVEKHHAEMRLYVGNNFNRKHVPSDASQDQQSPHVPLNYKRTNASTGRTAASTGTVLVRLCETEQRREASSLPHLKKMLTTLRDHGGSAVDGATNSGDSDRLPVVELRPFTQKQWRPAKSIPSPTYSDPPPFIPPMFPANNYMQRSKTEITGNEFAPVDPDRSSFPVRAPDVGCPRSFSVAADRKHVPSDASQNQQSPHVPLNYKRTNASTGRTAASTGTVLVRLCETEQRREASSLPHLKKMLTTLRDHGGSAVDGATNSGDSDRLPVVELRPFTQKQWRPAKSIPSPTYSDPPPFIPPMFPANNYMQRSKTEITGNEFAPVDPDRSSFPVRAPDVGCPRSFSVAADRWSGHPRSRKTNSNHSAPLTAHGFASKIEREKSTLDDIRNGVAPAVLNFLHSTSREPEIEQGMHVHGTGIDYPLRASPFYQRPWEYYKKLSNAHHHAEAELFESLYRTLEQMPNSCLDESIYDAFDRSHTLTSINVNPVSVSSRRSDKGRLTTEVDEPHRLGVTNSLDLLSHYGSPIHMEQHLNVQLKNTLNGIRRAKPMNISSLKAVKSSEWNLTQGEKQIYTRRLANTSCSTRSSSRVFSPNKRAEAPSISTPEQSSPSQIEVRKSKLYDSKAGLRGSEAYEVKEKVNGRLDDSVKETPLEEKDDVAVLAQPDPVAAERDRVTDGQELADYYTTD</sequence>
<name>R7TSG0_CAPTE</name>
<accession>R7TSG0</accession>
<evidence type="ECO:0000313" key="4">
    <source>
        <dbReference type="Proteomes" id="UP000014760"/>
    </source>
</evidence>
<reference evidence="3" key="3">
    <citation type="submission" date="2015-06" db="UniProtKB">
        <authorList>
            <consortium name="EnsemblMetazoa"/>
        </authorList>
    </citation>
    <scope>IDENTIFICATION</scope>
</reference>
<dbReference type="OrthoDB" id="10673402at2759"/>
<feature type="region of interest" description="Disordered" evidence="1">
    <location>
        <begin position="590"/>
        <end position="621"/>
    </location>
</feature>
<feature type="region of interest" description="Disordered" evidence="1">
    <location>
        <begin position="197"/>
        <end position="222"/>
    </location>
</feature>
<protein>
    <submittedName>
        <fullName evidence="2 3">Uncharacterized protein</fullName>
    </submittedName>
</protein>
<evidence type="ECO:0000256" key="1">
    <source>
        <dbReference type="SAM" id="MobiDB-lite"/>
    </source>
</evidence>
<feature type="region of interest" description="Disordered" evidence="1">
    <location>
        <begin position="29"/>
        <end position="57"/>
    </location>
</feature>
<dbReference type="HOGENOM" id="CLU_397031_0_0_1"/>
<dbReference type="EnsemblMetazoa" id="CapteT218185">
    <property type="protein sequence ID" value="CapteP218185"/>
    <property type="gene ID" value="CapteG218185"/>
</dbReference>
<dbReference type="Proteomes" id="UP000014760">
    <property type="component" value="Unassembled WGS sequence"/>
</dbReference>
<proteinExistence type="predicted"/>
<feature type="region of interest" description="Disordered" evidence="1">
    <location>
        <begin position="672"/>
        <end position="694"/>
    </location>
</feature>
<evidence type="ECO:0000313" key="2">
    <source>
        <dbReference type="EMBL" id="ELT94421.1"/>
    </source>
</evidence>
<dbReference type="EMBL" id="AMQN01012290">
    <property type="status" value="NOT_ANNOTATED_CDS"/>
    <property type="molecule type" value="Genomic_DNA"/>
</dbReference>
<dbReference type="EMBL" id="AMQN01012289">
    <property type="status" value="NOT_ANNOTATED_CDS"/>
    <property type="molecule type" value="Genomic_DNA"/>
</dbReference>
<evidence type="ECO:0000313" key="3">
    <source>
        <dbReference type="EnsemblMetazoa" id="CapteP218185"/>
    </source>
</evidence>
<reference evidence="4" key="1">
    <citation type="submission" date="2012-12" db="EMBL/GenBank/DDBJ databases">
        <authorList>
            <person name="Hellsten U."/>
            <person name="Grimwood J."/>
            <person name="Chapman J.A."/>
            <person name="Shapiro H."/>
            <person name="Aerts A."/>
            <person name="Otillar R.P."/>
            <person name="Terry A.Y."/>
            <person name="Boore J.L."/>
            <person name="Simakov O."/>
            <person name="Marletaz F."/>
            <person name="Cho S.-J."/>
            <person name="Edsinger-Gonzales E."/>
            <person name="Havlak P."/>
            <person name="Kuo D.-H."/>
            <person name="Larsson T."/>
            <person name="Lv J."/>
            <person name="Arendt D."/>
            <person name="Savage R."/>
            <person name="Osoegawa K."/>
            <person name="de Jong P."/>
            <person name="Lindberg D.R."/>
            <person name="Seaver E.C."/>
            <person name="Weisblat D.A."/>
            <person name="Putnam N.H."/>
            <person name="Grigoriev I.V."/>
            <person name="Rokhsar D.S."/>
        </authorList>
    </citation>
    <scope>NUCLEOTIDE SEQUENCE</scope>
    <source>
        <strain evidence="4">I ESC-2004</strain>
    </source>
</reference>
<organism evidence="2">
    <name type="scientific">Capitella teleta</name>
    <name type="common">Polychaete worm</name>
    <dbReference type="NCBI Taxonomy" id="283909"/>
    <lineage>
        <taxon>Eukaryota</taxon>
        <taxon>Metazoa</taxon>
        <taxon>Spiralia</taxon>
        <taxon>Lophotrochozoa</taxon>
        <taxon>Annelida</taxon>
        <taxon>Polychaeta</taxon>
        <taxon>Sedentaria</taxon>
        <taxon>Scolecida</taxon>
        <taxon>Capitellidae</taxon>
        <taxon>Capitella</taxon>
    </lineage>
</organism>
<dbReference type="AlphaFoldDB" id="R7TSG0"/>
<gene>
    <name evidence="2" type="ORF">CAPTEDRAFT_218185</name>
</gene>
<dbReference type="EMBL" id="KB309428">
    <property type="protein sequence ID" value="ELT94421.1"/>
    <property type="molecule type" value="Genomic_DNA"/>
</dbReference>
<keyword evidence="4" id="KW-1185">Reference proteome</keyword>
<feature type="compositionally biased region" description="Polar residues" evidence="1">
    <location>
        <begin position="608"/>
        <end position="619"/>
    </location>
</feature>
<reference evidence="2 4" key="2">
    <citation type="journal article" date="2013" name="Nature">
        <title>Insights into bilaterian evolution from three spiralian genomes.</title>
        <authorList>
            <person name="Simakov O."/>
            <person name="Marletaz F."/>
            <person name="Cho S.J."/>
            <person name="Edsinger-Gonzales E."/>
            <person name="Havlak P."/>
            <person name="Hellsten U."/>
            <person name="Kuo D.H."/>
            <person name="Larsson T."/>
            <person name="Lv J."/>
            <person name="Arendt D."/>
            <person name="Savage R."/>
            <person name="Osoegawa K."/>
            <person name="de Jong P."/>
            <person name="Grimwood J."/>
            <person name="Chapman J.A."/>
            <person name="Shapiro H."/>
            <person name="Aerts A."/>
            <person name="Otillar R.P."/>
            <person name="Terry A.Y."/>
            <person name="Boore J.L."/>
            <person name="Grigoriev I.V."/>
            <person name="Lindberg D.R."/>
            <person name="Seaver E.C."/>
            <person name="Weisblat D.A."/>
            <person name="Putnam N.H."/>
            <person name="Rokhsar D.S."/>
        </authorList>
    </citation>
    <scope>NUCLEOTIDE SEQUENCE</scope>
    <source>
        <strain evidence="2 4">I ESC-2004</strain>
    </source>
</reference>
<dbReference type="EMBL" id="AMQN01012291">
    <property type="status" value="NOT_ANNOTATED_CDS"/>
    <property type="molecule type" value="Genomic_DNA"/>
</dbReference>